<dbReference type="RefSeq" id="WP_278010438.1">
    <property type="nucleotide sequence ID" value="NZ_CP121112.1"/>
</dbReference>
<comment type="caution">
    <text evidence="2">The sequence shown here is derived from an EMBL/GenBank/DDBJ whole genome shotgun (WGS) entry which is preliminary data.</text>
</comment>
<evidence type="ECO:0000313" key="2">
    <source>
        <dbReference type="EMBL" id="MFB9108552.1"/>
    </source>
</evidence>
<dbReference type="Proteomes" id="UP001589562">
    <property type="component" value="Unassembled WGS sequence"/>
</dbReference>
<sequence length="159" mass="18730">MTTKKEIFVISIISTFTLLLILLCILIMLRNKNFEKEYSFNLSLPPENFYEDICGCSLEKLLSFRNFKSFELNQNTDKNKINFSQIQTNVRNIIRSNDSKNGIRIKLSKKTKYEDVIKILDICEIEKAPTYILKDYDIWIMTGSNSEMNKNCPFKYPKK</sequence>
<name>A0ABV5H9J2_9FLAO</name>
<keyword evidence="3" id="KW-1185">Reference proteome</keyword>
<evidence type="ECO:0000313" key="3">
    <source>
        <dbReference type="Proteomes" id="UP001589562"/>
    </source>
</evidence>
<proteinExistence type="predicted"/>
<protein>
    <submittedName>
        <fullName evidence="2">Uncharacterized protein</fullName>
    </submittedName>
</protein>
<dbReference type="EMBL" id="JBHMFE010000013">
    <property type="protein sequence ID" value="MFB9108552.1"/>
    <property type="molecule type" value="Genomic_DNA"/>
</dbReference>
<reference evidence="2 3" key="1">
    <citation type="submission" date="2024-09" db="EMBL/GenBank/DDBJ databases">
        <authorList>
            <person name="Sun Q."/>
            <person name="Mori K."/>
        </authorList>
    </citation>
    <scope>NUCLEOTIDE SEQUENCE [LARGE SCALE GENOMIC DNA]</scope>
    <source>
        <strain evidence="2 3">CECT 8365</strain>
    </source>
</reference>
<organism evidence="2 3">
    <name type="scientific">Flavobacterium gyeonganense</name>
    <dbReference type="NCBI Taxonomy" id="1310418"/>
    <lineage>
        <taxon>Bacteria</taxon>
        <taxon>Pseudomonadati</taxon>
        <taxon>Bacteroidota</taxon>
        <taxon>Flavobacteriia</taxon>
        <taxon>Flavobacteriales</taxon>
        <taxon>Flavobacteriaceae</taxon>
        <taxon>Flavobacterium</taxon>
    </lineage>
</organism>
<gene>
    <name evidence="2" type="ORF">ACFFVK_08175</name>
</gene>
<feature type="transmembrane region" description="Helical" evidence="1">
    <location>
        <begin position="7"/>
        <end position="29"/>
    </location>
</feature>
<keyword evidence="1" id="KW-0812">Transmembrane</keyword>
<accession>A0ABV5H9J2</accession>
<keyword evidence="1" id="KW-1133">Transmembrane helix</keyword>
<keyword evidence="1" id="KW-0472">Membrane</keyword>
<evidence type="ECO:0000256" key="1">
    <source>
        <dbReference type="SAM" id="Phobius"/>
    </source>
</evidence>